<dbReference type="Gramene" id="Os06t0349750-00">
    <property type="protein sequence ID" value="Os06t0349750-00"/>
    <property type="gene ID" value="Os06g0349750"/>
</dbReference>
<feature type="region of interest" description="Disordered" evidence="1">
    <location>
        <begin position="1"/>
        <end position="20"/>
    </location>
</feature>
<reference evidence="3" key="1">
    <citation type="journal article" date="2005" name="Nature">
        <title>The map-based sequence of the rice genome.</title>
        <authorList>
            <consortium name="International rice genome sequencing project (IRGSP)"/>
            <person name="Matsumoto T."/>
            <person name="Wu J."/>
            <person name="Kanamori H."/>
            <person name="Katayose Y."/>
            <person name="Fujisawa M."/>
            <person name="Namiki N."/>
            <person name="Mizuno H."/>
            <person name="Yamamoto K."/>
            <person name="Antonio B.A."/>
            <person name="Baba T."/>
            <person name="Sakata K."/>
            <person name="Nagamura Y."/>
            <person name="Aoki H."/>
            <person name="Arikawa K."/>
            <person name="Arita K."/>
            <person name="Bito T."/>
            <person name="Chiden Y."/>
            <person name="Fujitsuka N."/>
            <person name="Fukunaka R."/>
            <person name="Hamada M."/>
            <person name="Harada C."/>
            <person name="Hayashi A."/>
            <person name="Hijishita S."/>
            <person name="Honda M."/>
            <person name="Hosokawa S."/>
            <person name="Ichikawa Y."/>
            <person name="Idonuma A."/>
            <person name="Iijima M."/>
            <person name="Ikeda M."/>
            <person name="Ikeno M."/>
            <person name="Ito K."/>
            <person name="Ito S."/>
            <person name="Ito T."/>
            <person name="Ito Y."/>
            <person name="Ito Y."/>
            <person name="Iwabuchi A."/>
            <person name="Kamiya K."/>
            <person name="Karasawa W."/>
            <person name="Kurita K."/>
            <person name="Katagiri S."/>
            <person name="Kikuta A."/>
            <person name="Kobayashi H."/>
            <person name="Kobayashi N."/>
            <person name="Machita K."/>
            <person name="Maehara T."/>
            <person name="Masukawa M."/>
            <person name="Mizubayashi T."/>
            <person name="Mukai Y."/>
            <person name="Nagasaki H."/>
            <person name="Nagata Y."/>
            <person name="Naito S."/>
            <person name="Nakashima M."/>
            <person name="Nakama Y."/>
            <person name="Nakamichi Y."/>
            <person name="Nakamura M."/>
            <person name="Meguro A."/>
            <person name="Negishi M."/>
            <person name="Ohta I."/>
            <person name="Ohta T."/>
            <person name="Okamoto M."/>
            <person name="Ono N."/>
            <person name="Saji S."/>
            <person name="Sakaguchi M."/>
            <person name="Sakai K."/>
            <person name="Shibata M."/>
            <person name="Shimokawa T."/>
            <person name="Song J."/>
            <person name="Takazaki Y."/>
            <person name="Terasawa K."/>
            <person name="Tsugane M."/>
            <person name="Tsuji K."/>
            <person name="Ueda S."/>
            <person name="Waki K."/>
            <person name="Yamagata H."/>
            <person name="Yamamoto M."/>
            <person name="Yamamoto S."/>
            <person name="Yamane H."/>
            <person name="Yoshiki S."/>
            <person name="Yoshihara R."/>
            <person name="Yukawa K."/>
            <person name="Zhong H."/>
            <person name="Yano M."/>
            <person name="Yuan Q."/>
            <person name="Ouyang S."/>
            <person name="Liu J."/>
            <person name="Jones K.M."/>
            <person name="Gansberger K."/>
            <person name="Moffat K."/>
            <person name="Hill J."/>
            <person name="Bera J."/>
            <person name="Fadrosh D."/>
            <person name="Jin S."/>
            <person name="Johri S."/>
            <person name="Kim M."/>
            <person name="Overton L."/>
            <person name="Reardon M."/>
            <person name="Tsitrin T."/>
            <person name="Vuong H."/>
            <person name="Weaver B."/>
            <person name="Ciecko A."/>
            <person name="Tallon L."/>
            <person name="Jackson J."/>
            <person name="Pai G."/>
            <person name="Aken S.V."/>
            <person name="Utterback T."/>
            <person name="Reidmuller S."/>
            <person name="Feldblyum T."/>
            <person name="Hsiao J."/>
            <person name="Zismann V."/>
            <person name="Iobst S."/>
            <person name="de Vazeille A.R."/>
            <person name="Buell C.R."/>
            <person name="Ying K."/>
            <person name="Li Y."/>
            <person name="Lu T."/>
            <person name="Huang Y."/>
            <person name="Zhao Q."/>
            <person name="Feng Q."/>
            <person name="Zhang L."/>
            <person name="Zhu J."/>
            <person name="Weng Q."/>
            <person name="Mu J."/>
            <person name="Lu Y."/>
            <person name="Fan D."/>
            <person name="Liu Y."/>
            <person name="Guan J."/>
            <person name="Zhang Y."/>
            <person name="Yu S."/>
            <person name="Liu X."/>
            <person name="Zhang Y."/>
            <person name="Hong G."/>
            <person name="Han B."/>
            <person name="Choisne N."/>
            <person name="Demange N."/>
            <person name="Orjeda G."/>
            <person name="Samain S."/>
            <person name="Cattolico L."/>
            <person name="Pelletier E."/>
            <person name="Couloux A."/>
            <person name="Segurens B."/>
            <person name="Wincker P."/>
            <person name="D'Hont A."/>
            <person name="Scarpelli C."/>
            <person name="Weissenbach J."/>
            <person name="Salanoubat M."/>
            <person name="Quetier F."/>
            <person name="Yu Y."/>
            <person name="Kim H.R."/>
            <person name="Rambo T."/>
            <person name="Currie J."/>
            <person name="Collura K."/>
            <person name="Luo M."/>
            <person name="Yang T."/>
            <person name="Ammiraju J.S.S."/>
            <person name="Engler F."/>
            <person name="Soderlund C."/>
            <person name="Wing R.A."/>
            <person name="Palmer L.E."/>
            <person name="de la Bastide M."/>
            <person name="Spiegel L."/>
            <person name="Nascimento L."/>
            <person name="Zutavern T."/>
            <person name="O'Shaughnessy A."/>
            <person name="Dike S."/>
            <person name="Dedhia N."/>
            <person name="Preston R."/>
            <person name="Balija V."/>
            <person name="McCombie W.R."/>
            <person name="Chow T."/>
            <person name="Chen H."/>
            <person name="Chung M."/>
            <person name="Chen C."/>
            <person name="Shaw J."/>
            <person name="Wu H."/>
            <person name="Hsiao K."/>
            <person name="Chao Y."/>
            <person name="Chu M."/>
            <person name="Cheng C."/>
            <person name="Hour A."/>
            <person name="Lee P."/>
            <person name="Lin S."/>
            <person name="Lin Y."/>
            <person name="Liou J."/>
            <person name="Liu S."/>
            <person name="Hsing Y."/>
            <person name="Raghuvanshi S."/>
            <person name="Mohanty A."/>
            <person name="Bharti A.K."/>
            <person name="Gaur A."/>
            <person name="Gupta V."/>
            <person name="Kumar D."/>
            <person name="Ravi V."/>
            <person name="Vij S."/>
            <person name="Kapur A."/>
            <person name="Khurana P."/>
            <person name="Khurana P."/>
            <person name="Khurana J.P."/>
            <person name="Tyagi A.K."/>
            <person name="Gaikwad K."/>
            <person name="Singh A."/>
            <person name="Dalal V."/>
            <person name="Srivastava S."/>
            <person name="Dixit A."/>
            <person name="Pal A.K."/>
            <person name="Ghazi I.A."/>
            <person name="Yadav M."/>
            <person name="Pandit A."/>
            <person name="Bhargava A."/>
            <person name="Sureshbabu K."/>
            <person name="Batra K."/>
            <person name="Sharma T.R."/>
            <person name="Mohapatra T."/>
            <person name="Singh N.K."/>
            <person name="Messing J."/>
            <person name="Nelson A.B."/>
            <person name="Fuks G."/>
            <person name="Kavchok S."/>
            <person name="Keizer G."/>
            <person name="Linton E."/>
            <person name="Llaca V."/>
            <person name="Song R."/>
            <person name="Tanyolac B."/>
            <person name="Young S."/>
            <person name="Ho-Il K."/>
            <person name="Hahn J.H."/>
            <person name="Sangsakoo G."/>
            <person name="Vanavichit A."/>
            <person name="de Mattos Luiz.A.T."/>
            <person name="Zimmer P.D."/>
            <person name="Malone G."/>
            <person name="Dellagostin O."/>
            <person name="de Oliveira A.C."/>
            <person name="Bevan M."/>
            <person name="Bancroft I."/>
            <person name="Minx P."/>
            <person name="Cordum H."/>
            <person name="Wilson R."/>
            <person name="Cheng Z."/>
            <person name="Jin W."/>
            <person name="Jiang J."/>
            <person name="Leong S.A."/>
            <person name="Iwama H."/>
            <person name="Gojobori T."/>
            <person name="Itoh T."/>
            <person name="Niimura Y."/>
            <person name="Fujii Y."/>
            <person name="Habara T."/>
            <person name="Sakai H."/>
            <person name="Sato Y."/>
            <person name="Wilson G."/>
            <person name="Kumar K."/>
            <person name="McCouch S."/>
            <person name="Juretic N."/>
            <person name="Hoen D."/>
            <person name="Wright S."/>
            <person name="Bruskiewich R."/>
            <person name="Bureau T."/>
            <person name="Miyao A."/>
            <person name="Hirochika H."/>
            <person name="Nishikawa T."/>
            <person name="Kadowaki K."/>
            <person name="Sugiura M."/>
            <person name="Burr B."/>
            <person name="Sasaki T."/>
        </authorList>
    </citation>
    <scope>NUCLEOTIDE SEQUENCE [LARGE SCALE GENOMIC DNA]</scope>
    <source>
        <strain evidence="3">cv. Nipponbare</strain>
    </source>
</reference>
<evidence type="ECO:0000256" key="1">
    <source>
        <dbReference type="SAM" id="MobiDB-lite"/>
    </source>
</evidence>
<dbReference type="PaxDb" id="39947-A0A0P0WWP3"/>
<keyword evidence="3" id="KW-1185">Reference proteome</keyword>
<feature type="non-terminal residue" evidence="2">
    <location>
        <position position="1"/>
    </location>
</feature>
<dbReference type="EMBL" id="AP014962">
    <property type="protein sequence ID" value="BAS97666.1"/>
    <property type="molecule type" value="Genomic_DNA"/>
</dbReference>
<protein>
    <submittedName>
        <fullName evidence="2">Os06g0349750 protein</fullName>
    </submittedName>
</protein>
<evidence type="ECO:0000313" key="3">
    <source>
        <dbReference type="Proteomes" id="UP000059680"/>
    </source>
</evidence>
<dbReference type="InParanoid" id="A0A0P0WWP3"/>
<reference evidence="2 3" key="2">
    <citation type="journal article" date="2013" name="Plant Cell Physiol.">
        <title>Rice Annotation Project Database (RAP-DB): an integrative and interactive database for rice genomics.</title>
        <authorList>
            <person name="Sakai H."/>
            <person name="Lee S.S."/>
            <person name="Tanaka T."/>
            <person name="Numa H."/>
            <person name="Kim J."/>
            <person name="Kawahara Y."/>
            <person name="Wakimoto H."/>
            <person name="Yang C.C."/>
            <person name="Iwamoto M."/>
            <person name="Abe T."/>
            <person name="Yamada Y."/>
            <person name="Muto A."/>
            <person name="Inokuchi H."/>
            <person name="Ikemura T."/>
            <person name="Matsumoto T."/>
            <person name="Sasaki T."/>
            <person name="Itoh T."/>
        </authorList>
    </citation>
    <scope>NUCLEOTIDE SEQUENCE [LARGE SCALE GENOMIC DNA]</scope>
    <source>
        <strain evidence="3">cv. Nipponbare</strain>
    </source>
</reference>
<reference evidence="2 3" key="3">
    <citation type="journal article" date="2013" name="Rice">
        <title>Improvement of the Oryza sativa Nipponbare reference genome using next generation sequence and optical map data.</title>
        <authorList>
            <person name="Kawahara Y."/>
            <person name="de la Bastide M."/>
            <person name="Hamilton J.P."/>
            <person name="Kanamori H."/>
            <person name="McCombie W.R."/>
            <person name="Ouyang S."/>
            <person name="Schwartz D.C."/>
            <person name="Tanaka T."/>
            <person name="Wu J."/>
            <person name="Zhou S."/>
            <person name="Childs K.L."/>
            <person name="Davidson R.M."/>
            <person name="Lin H."/>
            <person name="Quesada-Ocampo L."/>
            <person name="Vaillancourt B."/>
            <person name="Sakai H."/>
            <person name="Lee S.S."/>
            <person name="Kim J."/>
            <person name="Numa H."/>
            <person name="Itoh T."/>
            <person name="Buell C.R."/>
            <person name="Matsumoto T."/>
        </authorList>
    </citation>
    <scope>NUCLEOTIDE SEQUENCE [LARGE SCALE GENOMIC DNA]</scope>
    <source>
        <strain evidence="3">cv. Nipponbare</strain>
    </source>
</reference>
<sequence>AGQPRRWHGAQPLSLGRGEPEHVVHVELERLRPSWQRPVEAVQELREAELHGEHPQLHPRARPPPGPERQVLEVPTLELHARALVGEPRRPERRRVGPPQRLVAAHGLVVDPDARPARDSVAPDGAVVEALAEEERQRRVETEHLLGDAPEVGEVVEVVLVDPAAEANHAG</sequence>
<feature type="region of interest" description="Disordered" evidence="1">
    <location>
        <begin position="48"/>
        <end position="69"/>
    </location>
</feature>
<gene>
    <name evidence="2" type="ordered locus">Os06g0349750</name>
    <name evidence="2" type="ORF">OSNPB_060349750</name>
</gene>
<dbReference type="Proteomes" id="UP000059680">
    <property type="component" value="Chromosome 6"/>
</dbReference>
<dbReference type="AlphaFoldDB" id="A0A0P0WWP3"/>
<dbReference type="FunCoup" id="A0A0P0WWP3">
    <property type="interactions" value="15"/>
</dbReference>
<name>A0A0P0WWP3_ORYSJ</name>
<evidence type="ECO:0000313" key="2">
    <source>
        <dbReference type="EMBL" id="BAS97666.1"/>
    </source>
</evidence>
<accession>A0A0P0WWP3</accession>
<proteinExistence type="predicted"/>
<feature type="region of interest" description="Disordered" evidence="1">
    <location>
        <begin position="82"/>
        <end position="123"/>
    </location>
</feature>
<organism evidence="2 3">
    <name type="scientific">Oryza sativa subsp. japonica</name>
    <name type="common">Rice</name>
    <dbReference type="NCBI Taxonomy" id="39947"/>
    <lineage>
        <taxon>Eukaryota</taxon>
        <taxon>Viridiplantae</taxon>
        <taxon>Streptophyta</taxon>
        <taxon>Embryophyta</taxon>
        <taxon>Tracheophyta</taxon>
        <taxon>Spermatophyta</taxon>
        <taxon>Magnoliopsida</taxon>
        <taxon>Liliopsida</taxon>
        <taxon>Poales</taxon>
        <taxon>Poaceae</taxon>
        <taxon>BOP clade</taxon>
        <taxon>Oryzoideae</taxon>
        <taxon>Oryzeae</taxon>
        <taxon>Oryzinae</taxon>
        <taxon>Oryza</taxon>
        <taxon>Oryza sativa</taxon>
    </lineage>
</organism>